<reference evidence="4" key="1">
    <citation type="journal article" date="2023" name="Mol. Phylogenet. Evol.">
        <title>Genome-scale phylogeny and comparative genomics of the fungal order Sordariales.</title>
        <authorList>
            <person name="Hensen N."/>
            <person name="Bonometti L."/>
            <person name="Westerberg I."/>
            <person name="Brannstrom I.O."/>
            <person name="Guillou S."/>
            <person name="Cros-Aarteil S."/>
            <person name="Calhoun S."/>
            <person name="Haridas S."/>
            <person name="Kuo A."/>
            <person name="Mondo S."/>
            <person name="Pangilinan J."/>
            <person name="Riley R."/>
            <person name="LaButti K."/>
            <person name="Andreopoulos B."/>
            <person name="Lipzen A."/>
            <person name="Chen C."/>
            <person name="Yan M."/>
            <person name="Daum C."/>
            <person name="Ng V."/>
            <person name="Clum A."/>
            <person name="Steindorff A."/>
            <person name="Ohm R.A."/>
            <person name="Martin F."/>
            <person name="Silar P."/>
            <person name="Natvig D.O."/>
            <person name="Lalanne C."/>
            <person name="Gautier V."/>
            <person name="Ament-Velasquez S.L."/>
            <person name="Kruys A."/>
            <person name="Hutchinson M.I."/>
            <person name="Powell A.J."/>
            <person name="Barry K."/>
            <person name="Miller A.N."/>
            <person name="Grigoriev I.V."/>
            <person name="Debuchy R."/>
            <person name="Gladieux P."/>
            <person name="Hiltunen Thoren M."/>
            <person name="Johannesson H."/>
        </authorList>
    </citation>
    <scope>NUCLEOTIDE SEQUENCE</scope>
    <source>
        <strain evidence="4">CBS 532.94</strain>
    </source>
</reference>
<gene>
    <name evidence="4" type="ORF">C8A03DRAFT_34591</name>
</gene>
<evidence type="ECO:0000259" key="2">
    <source>
        <dbReference type="Pfam" id="PF14613"/>
    </source>
</evidence>
<evidence type="ECO:0000256" key="1">
    <source>
        <dbReference type="SAM" id="MobiDB-lite"/>
    </source>
</evidence>
<dbReference type="EMBL" id="MU860137">
    <property type="protein sequence ID" value="KAK4237474.1"/>
    <property type="molecule type" value="Genomic_DNA"/>
</dbReference>
<feature type="region of interest" description="Disordered" evidence="1">
    <location>
        <begin position="1"/>
        <end position="21"/>
    </location>
</feature>
<dbReference type="Pfam" id="PF19343">
    <property type="entry name" value="HAM1_N"/>
    <property type="match status" value="2"/>
</dbReference>
<dbReference type="PANTHER" id="PTHR31138">
    <property type="entry name" value="CHROMOSOME 19, WHOLE GENOME SHOTGUN SEQUENCE"/>
    <property type="match status" value="1"/>
</dbReference>
<evidence type="ECO:0000259" key="3">
    <source>
        <dbReference type="Pfam" id="PF19343"/>
    </source>
</evidence>
<feature type="domain" description="HAM1-like N-terminal" evidence="3">
    <location>
        <begin position="216"/>
        <end position="579"/>
    </location>
</feature>
<dbReference type="InterPro" id="IPR045967">
    <property type="entry name" value="HAM1-like_N"/>
</dbReference>
<dbReference type="Pfam" id="PF14613">
    <property type="entry name" value="HAM1_C"/>
    <property type="match status" value="1"/>
</dbReference>
<dbReference type="InterPro" id="IPR027842">
    <property type="entry name" value="HAM1-like_C"/>
</dbReference>
<sequence>MFSISSCFGSGRRRQSDEREPLLPQYNDDTVLQRRLHQKLHTYQMLHALSKGFMPSNEQAITSLRTLLASDFLNPDNAQLSDSGQALVHYTKQWIKQLIELLQHKNANDQIQDFIWYLSKARVSVDMEHIAERVSKAKAKADTAAVYRSLQTVGSLLLTNSDFRLLLGDLSVVAREVFKDTAFAVSEASKEAGKRLEPSAEEQGLVKKPRKDSQSPPSQEDLAEQTHEISQVLSGSASTVVEEAESSIIQKWEGPEKDTMVHRLKDVVVNLRRRRDYSDSVSTLSLLLKRYAMVYSRIARDTLQAAEEDVDRNRETDRALKNFWTFLRSFGEANEWDELENRLKAVVEHGREDPDFEDLVGQLGNALQEMFTDPSFFDHAEQRFQELRAKIKQISSRSSLRDDVDGLLTRLQSTVYSVLRDKDVNALIKTSGTIANILSPKGQYTNTELVADSINVFVPRLIQSINYIPIPRVEIATPQVDLLLENLILEPGLTVNHTSFFPYKLRVETLNDVEIRKARFRTVSTMKTLVRIRIDGLSIRGEEIGYWLRAHSCLLRLADEGIASFELDERGLDVQLDLEIGRDRLEKIVTLRSVRVRIHKLNWKLRKSKFRLLSWLFKPILKPIIRKTMEMKIATAIGEALHAANRELLFARERLRATRIADPEDLKTFFKAVLARLTPAEDPDLYARVGVTQPGHGVFENVYAPGSIVKLWRDEATQAPQRIRENERDGWRNSIFDVHATMLT</sequence>
<name>A0AAN7C8N6_9PEZI</name>
<feature type="region of interest" description="Disordered" evidence="1">
    <location>
        <begin position="190"/>
        <end position="224"/>
    </location>
</feature>
<evidence type="ECO:0008006" key="6">
    <source>
        <dbReference type="Google" id="ProtNLM"/>
    </source>
</evidence>
<reference evidence="4" key="2">
    <citation type="submission" date="2023-05" db="EMBL/GenBank/DDBJ databases">
        <authorList>
            <consortium name="Lawrence Berkeley National Laboratory"/>
            <person name="Steindorff A."/>
            <person name="Hensen N."/>
            <person name="Bonometti L."/>
            <person name="Westerberg I."/>
            <person name="Brannstrom I.O."/>
            <person name="Guillou S."/>
            <person name="Cros-Aarteil S."/>
            <person name="Calhoun S."/>
            <person name="Haridas S."/>
            <person name="Kuo A."/>
            <person name="Mondo S."/>
            <person name="Pangilinan J."/>
            <person name="Riley R."/>
            <person name="Labutti K."/>
            <person name="Andreopoulos B."/>
            <person name="Lipzen A."/>
            <person name="Chen C."/>
            <person name="Yanf M."/>
            <person name="Daum C."/>
            <person name="Ng V."/>
            <person name="Clum A."/>
            <person name="Ohm R."/>
            <person name="Martin F."/>
            <person name="Silar P."/>
            <person name="Natvig D."/>
            <person name="Lalanne C."/>
            <person name="Gautier V."/>
            <person name="Ament-Velasquez S.L."/>
            <person name="Kruys A."/>
            <person name="Hutchinson M.I."/>
            <person name="Powell A.J."/>
            <person name="Barry K."/>
            <person name="Miller A.N."/>
            <person name="Grigoriev I.V."/>
            <person name="Debuchy R."/>
            <person name="Gladieux P."/>
            <person name="Thoren M.H."/>
            <person name="Johannesson H."/>
        </authorList>
    </citation>
    <scope>NUCLEOTIDE SEQUENCE</scope>
    <source>
        <strain evidence="4">CBS 532.94</strain>
    </source>
</reference>
<comment type="caution">
    <text evidence="4">The sequence shown here is derived from an EMBL/GenBank/DDBJ whole genome shotgun (WGS) entry which is preliminary data.</text>
</comment>
<dbReference type="Proteomes" id="UP001303760">
    <property type="component" value="Unassembled WGS sequence"/>
</dbReference>
<proteinExistence type="predicted"/>
<dbReference type="Gene3D" id="3.15.10.10">
    <property type="entry name" value="Bactericidal permeability-increasing protein, domain 1"/>
    <property type="match status" value="1"/>
</dbReference>
<evidence type="ECO:0000313" key="5">
    <source>
        <dbReference type="Proteomes" id="UP001303760"/>
    </source>
</evidence>
<organism evidence="4 5">
    <name type="scientific">Achaetomium macrosporum</name>
    <dbReference type="NCBI Taxonomy" id="79813"/>
    <lineage>
        <taxon>Eukaryota</taxon>
        <taxon>Fungi</taxon>
        <taxon>Dikarya</taxon>
        <taxon>Ascomycota</taxon>
        <taxon>Pezizomycotina</taxon>
        <taxon>Sordariomycetes</taxon>
        <taxon>Sordariomycetidae</taxon>
        <taxon>Sordariales</taxon>
        <taxon>Chaetomiaceae</taxon>
        <taxon>Achaetomium</taxon>
    </lineage>
</organism>
<accession>A0AAN7C8N6</accession>
<dbReference type="PANTHER" id="PTHR31138:SF4">
    <property type="entry name" value="DUF5923 DOMAIN-CONTAINING PROTEIN"/>
    <property type="match status" value="1"/>
</dbReference>
<evidence type="ECO:0000313" key="4">
    <source>
        <dbReference type="EMBL" id="KAK4237474.1"/>
    </source>
</evidence>
<dbReference type="AlphaFoldDB" id="A0AAN7C8N6"/>
<dbReference type="GO" id="GO:0008289">
    <property type="term" value="F:lipid binding"/>
    <property type="evidence" value="ECO:0007669"/>
    <property type="project" value="InterPro"/>
</dbReference>
<feature type="domain" description="HAM1-like C-terminal" evidence="2">
    <location>
        <begin position="596"/>
        <end position="673"/>
    </location>
</feature>
<dbReference type="SUPFAM" id="SSF55394">
    <property type="entry name" value="Bactericidal permeability-increasing protein, BPI"/>
    <property type="match status" value="1"/>
</dbReference>
<dbReference type="InterPro" id="IPR017943">
    <property type="entry name" value="Bactericidal_perm-incr_a/b_dom"/>
</dbReference>
<feature type="domain" description="HAM1-like N-terminal" evidence="3">
    <location>
        <begin position="32"/>
        <end position="215"/>
    </location>
</feature>
<keyword evidence="5" id="KW-1185">Reference proteome</keyword>
<protein>
    <recommendedName>
        <fullName evidence="6">Bactericidal permeability-increasing protein</fullName>
    </recommendedName>
</protein>